<keyword evidence="2" id="KW-1185">Reference proteome</keyword>
<dbReference type="EMBL" id="JH432088">
    <property type="status" value="NOT_ANNOTATED_CDS"/>
    <property type="molecule type" value="Genomic_DNA"/>
</dbReference>
<evidence type="ECO:0000313" key="2">
    <source>
        <dbReference type="Proteomes" id="UP000014500"/>
    </source>
</evidence>
<sequence length="113" mass="12512">MHRPLTNGSFVYELLDRASKVGLPPTHPGSPLSFGMYPNEPFGPQPPPAHMGIPPVHIDPKTGFNDMISSDLLVILIRCVFHAQVFRGLRCTPYHHPASIHIPCLRRNLLSGN</sequence>
<reference evidence="1" key="2">
    <citation type="submission" date="2015-02" db="UniProtKB">
        <authorList>
            <consortium name="EnsemblMetazoa"/>
        </authorList>
    </citation>
    <scope>IDENTIFICATION</scope>
</reference>
<proteinExistence type="predicted"/>
<dbReference type="Proteomes" id="UP000014500">
    <property type="component" value="Unassembled WGS sequence"/>
</dbReference>
<evidence type="ECO:0000313" key="1">
    <source>
        <dbReference type="EnsemblMetazoa" id="SMAR011680-PA"/>
    </source>
</evidence>
<name>T1JD02_STRMM</name>
<organism evidence="1 2">
    <name type="scientific">Strigamia maritima</name>
    <name type="common">European centipede</name>
    <name type="synonym">Geophilus maritimus</name>
    <dbReference type="NCBI Taxonomy" id="126957"/>
    <lineage>
        <taxon>Eukaryota</taxon>
        <taxon>Metazoa</taxon>
        <taxon>Ecdysozoa</taxon>
        <taxon>Arthropoda</taxon>
        <taxon>Myriapoda</taxon>
        <taxon>Chilopoda</taxon>
        <taxon>Pleurostigmophora</taxon>
        <taxon>Geophilomorpha</taxon>
        <taxon>Linotaeniidae</taxon>
        <taxon>Strigamia</taxon>
    </lineage>
</organism>
<reference evidence="2" key="1">
    <citation type="submission" date="2011-05" db="EMBL/GenBank/DDBJ databases">
        <authorList>
            <person name="Richards S.R."/>
            <person name="Qu J."/>
            <person name="Jiang H."/>
            <person name="Jhangiani S.N."/>
            <person name="Agravi P."/>
            <person name="Goodspeed R."/>
            <person name="Gross S."/>
            <person name="Mandapat C."/>
            <person name="Jackson L."/>
            <person name="Mathew T."/>
            <person name="Pu L."/>
            <person name="Thornton R."/>
            <person name="Saada N."/>
            <person name="Wilczek-Boney K.B."/>
            <person name="Lee S."/>
            <person name="Kovar C."/>
            <person name="Wu Y."/>
            <person name="Scherer S.E."/>
            <person name="Worley K.C."/>
            <person name="Muzny D.M."/>
            <person name="Gibbs R."/>
        </authorList>
    </citation>
    <scope>NUCLEOTIDE SEQUENCE</scope>
    <source>
        <strain evidence="2">Brora</strain>
    </source>
</reference>
<accession>T1JD02</accession>
<dbReference type="AlphaFoldDB" id="T1JD02"/>
<protein>
    <submittedName>
        <fullName evidence="1">Uncharacterized protein</fullName>
    </submittedName>
</protein>
<dbReference type="EnsemblMetazoa" id="SMAR011680-RA">
    <property type="protein sequence ID" value="SMAR011680-PA"/>
    <property type="gene ID" value="SMAR011680"/>
</dbReference>
<dbReference type="HOGENOM" id="CLU_2136601_0_0_1"/>